<dbReference type="KEGG" id="gfm:Enr17x_36210"/>
<dbReference type="EMBL" id="CP037452">
    <property type="protein sequence ID" value="QDV51565.1"/>
    <property type="molecule type" value="Genomic_DNA"/>
</dbReference>
<protein>
    <recommendedName>
        <fullName evidence="1">HTH cro/C1-type domain-containing protein</fullName>
    </recommendedName>
</protein>
<gene>
    <name evidence="2" type="ORF">Enr17x_36210</name>
</gene>
<evidence type="ECO:0000313" key="3">
    <source>
        <dbReference type="Proteomes" id="UP000318313"/>
    </source>
</evidence>
<dbReference type="AlphaFoldDB" id="A0A518IEQ5"/>
<organism evidence="2 3">
    <name type="scientific">Gimesia fumaroli</name>
    <dbReference type="NCBI Taxonomy" id="2527976"/>
    <lineage>
        <taxon>Bacteria</taxon>
        <taxon>Pseudomonadati</taxon>
        <taxon>Planctomycetota</taxon>
        <taxon>Planctomycetia</taxon>
        <taxon>Planctomycetales</taxon>
        <taxon>Planctomycetaceae</taxon>
        <taxon>Gimesia</taxon>
    </lineage>
</organism>
<reference evidence="2 3" key="1">
    <citation type="submission" date="2019-03" db="EMBL/GenBank/DDBJ databases">
        <title>Deep-cultivation of Planctomycetes and their phenomic and genomic characterization uncovers novel biology.</title>
        <authorList>
            <person name="Wiegand S."/>
            <person name="Jogler M."/>
            <person name="Boedeker C."/>
            <person name="Pinto D."/>
            <person name="Vollmers J."/>
            <person name="Rivas-Marin E."/>
            <person name="Kohn T."/>
            <person name="Peeters S.H."/>
            <person name="Heuer A."/>
            <person name="Rast P."/>
            <person name="Oberbeckmann S."/>
            <person name="Bunk B."/>
            <person name="Jeske O."/>
            <person name="Meyerdierks A."/>
            <person name="Storesund J.E."/>
            <person name="Kallscheuer N."/>
            <person name="Luecker S."/>
            <person name="Lage O.M."/>
            <person name="Pohl T."/>
            <person name="Merkel B.J."/>
            <person name="Hornburger P."/>
            <person name="Mueller R.-W."/>
            <person name="Bruemmer F."/>
            <person name="Labrenz M."/>
            <person name="Spormann A.M."/>
            <person name="Op den Camp H."/>
            <person name="Overmann J."/>
            <person name="Amann R."/>
            <person name="Jetten M.S.M."/>
            <person name="Mascher T."/>
            <person name="Medema M.H."/>
            <person name="Devos D.P."/>
            <person name="Kaster A.-K."/>
            <person name="Ovreas L."/>
            <person name="Rohde M."/>
            <person name="Galperin M.Y."/>
            <person name="Jogler C."/>
        </authorList>
    </citation>
    <scope>NUCLEOTIDE SEQUENCE [LARGE SCALE GENOMIC DNA]</scope>
    <source>
        <strain evidence="2 3">Enr17</strain>
    </source>
</reference>
<sequence>MPGYVEIQSPFLEVLEDLREALSMSQRQLAETLGINSKTFNRWHAQIKKSGIQRIAANTVVTICQNANCYPERLGLPDKTAKQVRLLLEEISWIPSSDRICLFDEILPTNSDPGDNVFIVPLQCFRYRFVEMGTTAASFYRHSDELWLDVGNRLGDGVIDHHQKSGDANSSTRLVYDHPEFIQNAVRPGRNSTDPFTIVLQSNTDLDCLAALYLTKNYLTTGRFHESKRVIESFISFVDRVDQGFLTMTHKDKYSLYSAFYRMTGRLRHEHKNDPDTARLAAISSSSKLFDFVLANLANSDRSLLEIDAFNCPGMYDDEDRAFVRKDHLRYEKSLSRKECHARQGMLKLPLRYGGRKSVDTLLIRNVTSNNPEPSRYFKIWARSDLNRASEFDGFVVLCTYDTQSDGRSRCIISIKPEVCYKYDVTLNGLGAMLEVAESKKRHELYGADDRLTGKNGKMLTPRPGYSNYDPWYDGRAHNDTIVDTPRTGTCLSADEVEDILFDFGNGIARNFEFLY</sequence>
<dbReference type="Gene3D" id="1.10.260.40">
    <property type="entry name" value="lambda repressor-like DNA-binding domains"/>
    <property type="match status" value="1"/>
</dbReference>
<proteinExistence type="predicted"/>
<keyword evidence="3" id="KW-1185">Reference proteome</keyword>
<dbReference type="InterPro" id="IPR001387">
    <property type="entry name" value="Cro/C1-type_HTH"/>
</dbReference>
<feature type="domain" description="HTH cro/C1-type" evidence="1">
    <location>
        <begin position="15"/>
        <end position="43"/>
    </location>
</feature>
<dbReference type="Proteomes" id="UP000318313">
    <property type="component" value="Chromosome"/>
</dbReference>
<dbReference type="PROSITE" id="PS50943">
    <property type="entry name" value="HTH_CROC1"/>
    <property type="match status" value="1"/>
</dbReference>
<name>A0A518IEQ5_9PLAN</name>
<evidence type="ECO:0000313" key="2">
    <source>
        <dbReference type="EMBL" id="QDV51565.1"/>
    </source>
</evidence>
<accession>A0A518IEQ5</accession>
<dbReference type="CDD" id="cd00093">
    <property type="entry name" value="HTH_XRE"/>
    <property type="match status" value="1"/>
</dbReference>
<dbReference type="GO" id="GO:0003677">
    <property type="term" value="F:DNA binding"/>
    <property type="evidence" value="ECO:0007669"/>
    <property type="project" value="InterPro"/>
</dbReference>
<dbReference type="InterPro" id="IPR010982">
    <property type="entry name" value="Lambda_DNA-bd_dom_sf"/>
</dbReference>
<evidence type="ECO:0000259" key="1">
    <source>
        <dbReference type="PROSITE" id="PS50943"/>
    </source>
</evidence>
<dbReference type="SUPFAM" id="SSF47413">
    <property type="entry name" value="lambda repressor-like DNA-binding domains"/>
    <property type="match status" value="1"/>
</dbReference>